<keyword evidence="4" id="KW-0699">rRNA-binding</keyword>
<protein>
    <recommendedName>
        <fullName evidence="4">Small ribosomal subunit protein bS18</fullName>
    </recommendedName>
</protein>
<proteinExistence type="inferred from homology"/>
<dbReference type="InterPro" id="IPR036870">
    <property type="entry name" value="Ribosomal_bS18_sf"/>
</dbReference>
<evidence type="ECO:0000256" key="3">
    <source>
        <dbReference type="ARBA" id="ARBA00023274"/>
    </source>
</evidence>
<comment type="similarity">
    <text evidence="1 4 5">Belongs to the bacterial ribosomal protein bS18 family.</text>
</comment>
<keyword evidence="3 4" id="KW-0687">Ribonucleoprotein</keyword>
<sequence>MNTKKCYFTENNIKYIDYKDVDLLKKFLNPHARIISRKRTGVTAKHQRNLAMAIKRARFMGLLPFVSR</sequence>
<reference evidence="6 7" key="1">
    <citation type="journal article" date="2016" name="Nat. Commun.">
        <title>Thousands of microbial genomes shed light on interconnected biogeochemical processes in an aquifer system.</title>
        <authorList>
            <person name="Anantharaman K."/>
            <person name="Brown C.T."/>
            <person name="Hug L.A."/>
            <person name="Sharon I."/>
            <person name="Castelle C.J."/>
            <person name="Probst A.J."/>
            <person name="Thomas B.C."/>
            <person name="Singh A."/>
            <person name="Wilkins M.J."/>
            <person name="Karaoz U."/>
            <person name="Brodie E.L."/>
            <person name="Williams K.H."/>
            <person name="Hubbard S.S."/>
            <person name="Banfield J.F."/>
        </authorList>
    </citation>
    <scope>NUCLEOTIDE SEQUENCE [LARGE SCALE GENOMIC DNA]</scope>
</reference>
<dbReference type="SUPFAM" id="SSF46911">
    <property type="entry name" value="Ribosomal protein S18"/>
    <property type="match status" value="1"/>
</dbReference>
<keyword evidence="2 4" id="KW-0689">Ribosomal protein</keyword>
<dbReference type="GO" id="GO:0070181">
    <property type="term" value="F:small ribosomal subunit rRNA binding"/>
    <property type="evidence" value="ECO:0007669"/>
    <property type="project" value="TreeGrafter"/>
</dbReference>
<name>A0A1G2UR50_9BACT</name>
<comment type="caution">
    <text evidence="6">The sequence shown here is derived from an EMBL/GenBank/DDBJ whole genome shotgun (WGS) entry which is preliminary data.</text>
</comment>
<dbReference type="GO" id="GO:0006412">
    <property type="term" value="P:translation"/>
    <property type="evidence" value="ECO:0007669"/>
    <property type="project" value="UniProtKB-UniRule"/>
</dbReference>
<gene>
    <name evidence="4" type="primary">rpsR</name>
    <name evidence="6" type="ORF">A3G99_00910</name>
</gene>
<evidence type="ECO:0000256" key="4">
    <source>
        <dbReference type="HAMAP-Rule" id="MF_00270"/>
    </source>
</evidence>
<dbReference type="AlphaFoldDB" id="A0A1G2UR50"/>
<dbReference type="Pfam" id="PF01084">
    <property type="entry name" value="Ribosomal_S18"/>
    <property type="match status" value="1"/>
</dbReference>
<evidence type="ECO:0000313" key="7">
    <source>
        <dbReference type="Proteomes" id="UP000176558"/>
    </source>
</evidence>
<dbReference type="GO" id="GO:0022627">
    <property type="term" value="C:cytosolic small ribosomal subunit"/>
    <property type="evidence" value="ECO:0007669"/>
    <property type="project" value="TreeGrafter"/>
</dbReference>
<comment type="function">
    <text evidence="4">Binds as a heterodimer with protein bS6 to the central domain of the 16S rRNA, where it helps stabilize the platform of the 30S subunit.</text>
</comment>
<dbReference type="Proteomes" id="UP000176558">
    <property type="component" value="Unassembled WGS sequence"/>
</dbReference>
<dbReference type="HAMAP" id="MF_00270">
    <property type="entry name" value="Ribosomal_bS18"/>
    <property type="match status" value="1"/>
</dbReference>
<dbReference type="GO" id="GO:0003735">
    <property type="term" value="F:structural constituent of ribosome"/>
    <property type="evidence" value="ECO:0007669"/>
    <property type="project" value="InterPro"/>
</dbReference>
<organism evidence="6 7">
    <name type="scientific">Candidatus Zambryskibacteria bacterium RIFCSPLOWO2_12_FULL_39_23</name>
    <dbReference type="NCBI Taxonomy" id="1802776"/>
    <lineage>
        <taxon>Bacteria</taxon>
        <taxon>Candidatus Zambryskiibacteriota</taxon>
    </lineage>
</organism>
<evidence type="ECO:0000313" key="6">
    <source>
        <dbReference type="EMBL" id="OHB11868.1"/>
    </source>
</evidence>
<dbReference type="NCBIfam" id="TIGR00165">
    <property type="entry name" value="S18"/>
    <property type="match status" value="1"/>
</dbReference>
<dbReference type="InterPro" id="IPR001648">
    <property type="entry name" value="Ribosomal_bS18"/>
</dbReference>
<evidence type="ECO:0000256" key="2">
    <source>
        <dbReference type="ARBA" id="ARBA00022980"/>
    </source>
</evidence>
<dbReference type="Gene3D" id="4.10.640.10">
    <property type="entry name" value="Ribosomal protein S18"/>
    <property type="match status" value="1"/>
</dbReference>
<dbReference type="PANTHER" id="PTHR13479">
    <property type="entry name" value="30S RIBOSOMAL PROTEIN S18"/>
    <property type="match status" value="1"/>
</dbReference>
<accession>A0A1G2UR50</accession>
<comment type="subunit">
    <text evidence="4">Part of the 30S ribosomal subunit. Forms a tight heterodimer with protein bS6.</text>
</comment>
<evidence type="ECO:0000256" key="1">
    <source>
        <dbReference type="ARBA" id="ARBA00005589"/>
    </source>
</evidence>
<dbReference type="PRINTS" id="PR00974">
    <property type="entry name" value="RIBOSOMALS18"/>
</dbReference>
<evidence type="ECO:0000256" key="5">
    <source>
        <dbReference type="RuleBase" id="RU003910"/>
    </source>
</evidence>
<keyword evidence="4" id="KW-0694">RNA-binding</keyword>
<dbReference type="EMBL" id="MHWT01000026">
    <property type="protein sequence ID" value="OHB11868.1"/>
    <property type="molecule type" value="Genomic_DNA"/>
</dbReference>
<dbReference type="PANTHER" id="PTHR13479:SF40">
    <property type="entry name" value="SMALL RIBOSOMAL SUBUNIT PROTEIN BS18M"/>
    <property type="match status" value="1"/>
</dbReference>